<dbReference type="Proteomes" id="UP001189429">
    <property type="component" value="Unassembled WGS sequence"/>
</dbReference>
<organism evidence="1 2">
    <name type="scientific">Prorocentrum cordatum</name>
    <dbReference type="NCBI Taxonomy" id="2364126"/>
    <lineage>
        <taxon>Eukaryota</taxon>
        <taxon>Sar</taxon>
        <taxon>Alveolata</taxon>
        <taxon>Dinophyceae</taxon>
        <taxon>Prorocentrales</taxon>
        <taxon>Prorocentraceae</taxon>
        <taxon>Prorocentrum</taxon>
    </lineage>
</organism>
<accession>A0ABN9PMN1</accession>
<reference evidence="1" key="1">
    <citation type="submission" date="2023-10" db="EMBL/GenBank/DDBJ databases">
        <authorList>
            <person name="Chen Y."/>
            <person name="Shah S."/>
            <person name="Dougan E. K."/>
            <person name="Thang M."/>
            <person name="Chan C."/>
        </authorList>
    </citation>
    <scope>NUCLEOTIDE SEQUENCE [LARGE SCALE GENOMIC DNA]</scope>
</reference>
<name>A0ABN9PMN1_9DINO</name>
<evidence type="ECO:0000313" key="1">
    <source>
        <dbReference type="EMBL" id="CAK0791579.1"/>
    </source>
</evidence>
<evidence type="ECO:0000313" key="2">
    <source>
        <dbReference type="Proteomes" id="UP001189429"/>
    </source>
</evidence>
<keyword evidence="2" id="KW-1185">Reference proteome</keyword>
<protein>
    <submittedName>
        <fullName evidence="1">Uncharacterized protein</fullName>
    </submittedName>
</protein>
<dbReference type="EMBL" id="CAUYUJ010000614">
    <property type="protein sequence ID" value="CAK0791579.1"/>
    <property type="molecule type" value="Genomic_DNA"/>
</dbReference>
<comment type="caution">
    <text evidence="1">The sequence shown here is derived from an EMBL/GenBank/DDBJ whole genome shotgun (WGS) entry which is preliminary data.</text>
</comment>
<sequence length="155" mass="16256">MVPISEPTKVGCKLLQRWDVALDVVSPRGRRRALQPARVAELEAWHAWLALGPVRTAALGRPRRQGAWRLGPRQLASHLAAAKAFALASLAALATLGASGVASRFASARAAIAHQRERAERRQAGPGPRGGWGCGGLHRCQGPGAALADPTTGQA</sequence>
<proteinExistence type="predicted"/>
<gene>
    <name evidence="1" type="ORF">PCOR1329_LOCUS2434</name>
</gene>